<evidence type="ECO:0000313" key="16">
    <source>
        <dbReference type="Proteomes" id="UP000002630"/>
    </source>
</evidence>
<dbReference type="GO" id="GO:0051537">
    <property type="term" value="F:2 iron, 2 sulfur cluster binding"/>
    <property type="evidence" value="ECO:0007669"/>
    <property type="project" value="UniProtKB-KW"/>
</dbReference>
<proteinExistence type="predicted"/>
<dbReference type="InterPro" id="IPR050584">
    <property type="entry name" value="Cholesterol_7-desaturase"/>
</dbReference>
<keyword evidence="16" id="KW-1185">Reference proteome</keyword>
<keyword evidence="5" id="KW-0812">Transmembrane</keyword>
<keyword evidence="11" id="KW-0408">Iron</keyword>
<gene>
    <name evidence="15" type="ORF">Esi_0298_0013</name>
</gene>
<dbReference type="Gene3D" id="2.102.10.10">
    <property type="entry name" value="Rieske [2Fe-2S] iron-sulphur domain"/>
    <property type="match status" value="1"/>
</dbReference>
<evidence type="ECO:0000256" key="3">
    <source>
        <dbReference type="ARBA" id="ARBA00022528"/>
    </source>
</evidence>
<sequence length="495" mass="54828">MVKWYPVLSEKDSDPGKAHAVQLLGKDLVVWRNTEGRWSAFDDRCPHRAAPLSEGRVEKDGSLLCAYHAWRFDADGKCLSIPQSDRDGKDETNPRACAKLYPTQVAQDMVWVWGENGSDAVLESLLTKPALVSALEDKEGIKSGRVVPGVVTQRDLAYSWETFWENVMDPAHVVVSHHGLMGKRSMAKPLDLEATPQPAMTKEGFVVDNNSPQFGAKQGVATFVPPALVEIATELEDGKTISLVQYNIPTRPGWSRMFNRQLTITPEVVGENKGDDEKDKKKGAPSLLQLVARISPVKLKLAPNEQRAWIQHIFSHMFVHQDMPLLYHQEKIMASSGHTGAKWSDGIYTPTTSDKGIHTLRKWIKKFGSGGPPWPKGYDTSLPSRHDNPDVMWDIYEQHTKHCTTCLGALKRVEQCIAAAKVSTVASLTWAVLRAASAISTSILASPGTPPSNFVAAKAMLPGVLLMLASLKATKMLGSLRQMFYVYKYVHQEHD</sequence>
<dbReference type="Pfam" id="PF00355">
    <property type="entry name" value="Rieske"/>
    <property type="match status" value="1"/>
</dbReference>
<dbReference type="GO" id="GO:0009507">
    <property type="term" value="C:chloroplast"/>
    <property type="evidence" value="ECO:0007669"/>
    <property type="project" value="UniProtKB-SubCell"/>
</dbReference>
<evidence type="ECO:0000256" key="5">
    <source>
        <dbReference type="ARBA" id="ARBA00022692"/>
    </source>
</evidence>
<keyword evidence="10" id="KW-0560">Oxidoreductase</keyword>
<keyword evidence="3" id="KW-0150">Chloroplast</keyword>
<evidence type="ECO:0000259" key="14">
    <source>
        <dbReference type="PROSITE" id="PS51296"/>
    </source>
</evidence>
<dbReference type="STRING" id="2880.D7FVR5"/>
<evidence type="ECO:0000256" key="11">
    <source>
        <dbReference type="ARBA" id="ARBA00023004"/>
    </source>
</evidence>
<dbReference type="SUPFAM" id="SSF50022">
    <property type="entry name" value="ISP domain"/>
    <property type="match status" value="1"/>
</dbReference>
<evidence type="ECO:0000256" key="1">
    <source>
        <dbReference type="ARBA" id="ARBA00004229"/>
    </source>
</evidence>
<organism evidence="15 16">
    <name type="scientific">Ectocarpus siliculosus</name>
    <name type="common">Brown alga</name>
    <name type="synonym">Conferva siliculosa</name>
    <dbReference type="NCBI Taxonomy" id="2880"/>
    <lineage>
        <taxon>Eukaryota</taxon>
        <taxon>Sar</taxon>
        <taxon>Stramenopiles</taxon>
        <taxon>Ochrophyta</taxon>
        <taxon>PX clade</taxon>
        <taxon>Phaeophyceae</taxon>
        <taxon>Ectocarpales</taxon>
        <taxon>Ectocarpaceae</taxon>
        <taxon>Ectocarpus</taxon>
    </lineage>
</organism>
<keyword evidence="9" id="KW-1133">Transmembrane helix</keyword>
<dbReference type="InParanoid" id="D7FVR5"/>
<keyword evidence="6" id="KW-0001">2Fe-2S</keyword>
<keyword evidence="13" id="KW-0472">Membrane</keyword>
<keyword evidence="12" id="KW-0411">Iron-sulfur</keyword>
<evidence type="ECO:0000256" key="13">
    <source>
        <dbReference type="ARBA" id="ARBA00023136"/>
    </source>
</evidence>
<keyword evidence="8" id="KW-0809">Transit peptide</keyword>
<keyword evidence="7" id="KW-0479">Metal-binding</keyword>
<dbReference type="Pfam" id="PF08417">
    <property type="entry name" value="PaO"/>
    <property type="match status" value="1"/>
</dbReference>
<evidence type="ECO:0000256" key="8">
    <source>
        <dbReference type="ARBA" id="ARBA00022946"/>
    </source>
</evidence>
<evidence type="ECO:0000256" key="7">
    <source>
        <dbReference type="ARBA" id="ARBA00022723"/>
    </source>
</evidence>
<dbReference type="InterPro" id="IPR036922">
    <property type="entry name" value="Rieske_2Fe-2S_sf"/>
</dbReference>
<evidence type="ECO:0000256" key="2">
    <source>
        <dbReference type="ARBA" id="ARBA00004370"/>
    </source>
</evidence>
<dbReference type="InterPro" id="IPR017941">
    <property type="entry name" value="Rieske_2Fe-2S"/>
</dbReference>
<reference evidence="15 16" key="1">
    <citation type="journal article" date="2010" name="Nature">
        <title>The Ectocarpus genome and the independent evolution of multicellularity in brown algae.</title>
        <authorList>
            <person name="Cock J.M."/>
            <person name="Sterck L."/>
            <person name="Rouze P."/>
            <person name="Scornet D."/>
            <person name="Allen A.E."/>
            <person name="Amoutzias G."/>
            <person name="Anthouard V."/>
            <person name="Artiguenave F."/>
            <person name="Aury J.M."/>
            <person name="Badger J.H."/>
            <person name="Beszteri B."/>
            <person name="Billiau K."/>
            <person name="Bonnet E."/>
            <person name="Bothwell J.H."/>
            <person name="Bowler C."/>
            <person name="Boyen C."/>
            <person name="Brownlee C."/>
            <person name="Carrano C.J."/>
            <person name="Charrier B."/>
            <person name="Cho G.Y."/>
            <person name="Coelho S.M."/>
            <person name="Collen J."/>
            <person name="Corre E."/>
            <person name="Da Silva C."/>
            <person name="Delage L."/>
            <person name="Delaroque N."/>
            <person name="Dittami S.M."/>
            <person name="Doulbeau S."/>
            <person name="Elias M."/>
            <person name="Farnham G."/>
            <person name="Gachon C.M."/>
            <person name="Gschloessl B."/>
            <person name="Heesch S."/>
            <person name="Jabbari K."/>
            <person name="Jubin C."/>
            <person name="Kawai H."/>
            <person name="Kimura K."/>
            <person name="Kloareg B."/>
            <person name="Kupper F.C."/>
            <person name="Lang D."/>
            <person name="Le Bail A."/>
            <person name="Leblanc C."/>
            <person name="Lerouge P."/>
            <person name="Lohr M."/>
            <person name="Lopez P.J."/>
            <person name="Martens C."/>
            <person name="Maumus F."/>
            <person name="Michel G."/>
            <person name="Miranda-Saavedra D."/>
            <person name="Morales J."/>
            <person name="Moreau H."/>
            <person name="Motomura T."/>
            <person name="Nagasato C."/>
            <person name="Napoli C.A."/>
            <person name="Nelson D.R."/>
            <person name="Nyvall-Collen P."/>
            <person name="Peters A.F."/>
            <person name="Pommier C."/>
            <person name="Potin P."/>
            <person name="Poulain J."/>
            <person name="Quesneville H."/>
            <person name="Read B."/>
            <person name="Rensing S.A."/>
            <person name="Ritter A."/>
            <person name="Rousvoal S."/>
            <person name="Samanta M."/>
            <person name="Samson G."/>
            <person name="Schroeder D.C."/>
            <person name="Segurens B."/>
            <person name="Strittmatter M."/>
            <person name="Tonon T."/>
            <person name="Tregear J.W."/>
            <person name="Valentin K."/>
            <person name="von Dassow P."/>
            <person name="Yamagishi T."/>
            <person name="Van de Peer Y."/>
            <person name="Wincker P."/>
        </authorList>
    </citation>
    <scope>NUCLEOTIDE SEQUENCE [LARGE SCALE GENOMIC DNA]</scope>
    <source>
        <strain evidence="16">Ec32 / CCAP1310/4</strain>
    </source>
</reference>
<comment type="subcellular location">
    <subcellularLocation>
        <location evidence="2">Membrane</location>
    </subcellularLocation>
    <subcellularLocation>
        <location evidence="1">Plastid</location>
        <location evidence="1">Chloroplast</location>
    </subcellularLocation>
</comment>
<evidence type="ECO:0000256" key="6">
    <source>
        <dbReference type="ARBA" id="ARBA00022714"/>
    </source>
</evidence>
<dbReference type="InterPro" id="IPR013626">
    <property type="entry name" value="PaO"/>
</dbReference>
<dbReference type="AlphaFoldDB" id="D7FVR5"/>
<dbReference type="GO" id="GO:0046872">
    <property type="term" value="F:metal ion binding"/>
    <property type="evidence" value="ECO:0007669"/>
    <property type="project" value="UniProtKB-KW"/>
</dbReference>
<dbReference type="Proteomes" id="UP000002630">
    <property type="component" value="Unassembled WGS sequence"/>
</dbReference>
<dbReference type="EMBL" id="FN649760">
    <property type="protein sequence ID" value="CBJ31980.1"/>
    <property type="molecule type" value="Genomic_DNA"/>
</dbReference>
<dbReference type="eggNOG" id="ENOG502QQ8U">
    <property type="taxonomic scope" value="Eukaryota"/>
</dbReference>
<evidence type="ECO:0000256" key="9">
    <source>
        <dbReference type="ARBA" id="ARBA00022989"/>
    </source>
</evidence>
<dbReference type="PROSITE" id="PS51296">
    <property type="entry name" value="RIESKE"/>
    <property type="match status" value="1"/>
</dbReference>
<dbReference type="PANTHER" id="PTHR21266:SF32">
    <property type="entry name" value="CHOLESTEROL 7-DESATURASE NVD"/>
    <property type="match status" value="1"/>
</dbReference>
<accession>D7FVR5</accession>
<dbReference type="OrthoDB" id="426882at2759"/>
<evidence type="ECO:0000256" key="10">
    <source>
        <dbReference type="ARBA" id="ARBA00023002"/>
    </source>
</evidence>
<feature type="domain" description="Rieske" evidence="14">
    <location>
        <begin position="4"/>
        <end position="112"/>
    </location>
</feature>
<dbReference type="GO" id="GO:0016020">
    <property type="term" value="C:membrane"/>
    <property type="evidence" value="ECO:0007669"/>
    <property type="project" value="UniProtKB-SubCell"/>
</dbReference>
<name>D7FVR5_ECTSI</name>
<evidence type="ECO:0000256" key="12">
    <source>
        <dbReference type="ARBA" id="ARBA00023014"/>
    </source>
</evidence>
<dbReference type="SUPFAM" id="SSF55961">
    <property type="entry name" value="Bet v1-like"/>
    <property type="match status" value="1"/>
</dbReference>
<dbReference type="PANTHER" id="PTHR21266">
    <property type="entry name" value="IRON-SULFUR DOMAIN CONTAINING PROTEIN"/>
    <property type="match status" value="1"/>
</dbReference>
<protein>
    <submittedName>
        <fullName evidence="15">Rieske (2Fe-2S) region</fullName>
    </submittedName>
</protein>
<dbReference type="GO" id="GO:0010277">
    <property type="term" value="F:chlorophyllide a oxygenase activity"/>
    <property type="evidence" value="ECO:0007669"/>
    <property type="project" value="InterPro"/>
</dbReference>
<evidence type="ECO:0000313" key="15">
    <source>
        <dbReference type="EMBL" id="CBJ31980.1"/>
    </source>
</evidence>
<evidence type="ECO:0000256" key="4">
    <source>
        <dbReference type="ARBA" id="ARBA00022640"/>
    </source>
</evidence>
<keyword evidence="4" id="KW-0934">Plastid</keyword>